<dbReference type="PANTHER" id="PTHR11183">
    <property type="entry name" value="GLYCOGENIN SUBFAMILY MEMBER"/>
    <property type="match status" value="1"/>
</dbReference>
<dbReference type="AlphaFoldDB" id="A0A7X1NLZ6"/>
<evidence type="ECO:0000313" key="1">
    <source>
        <dbReference type="EMBL" id="MPY09213.1"/>
    </source>
</evidence>
<name>A0A7X1NLZ6_9MICC</name>
<dbReference type="InterPro" id="IPR050587">
    <property type="entry name" value="GNT1/Glycosyltrans_8"/>
</dbReference>
<dbReference type="Pfam" id="PF01501">
    <property type="entry name" value="Glyco_transf_8"/>
    <property type="match status" value="1"/>
</dbReference>
<protein>
    <submittedName>
        <fullName evidence="1">Glycosyltransferase family 8 protein</fullName>
    </submittedName>
</protein>
<reference evidence="2" key="1">
    <citation type="submission" date="2019-07" db="EMBL/GenBank/DDBJ databases">
        <title>Arthrobacter KR32 sp. nov., isolated from mountain cheese made of cows milk.</title>
        <authorList>
            <person name="Flegler A."/>
        </authorList>
    </citation>
    <scope>NUCLEOTIDE SEQUENCE [LARGE SCALE GENOMIC DNA]</scope>
    <source>
        <strain evidence="2">KR32</strain>
    </source>
</reference>
<dbReference type="InterPro" id="IPR029044">
    <property type="entry name" value="Nucleotide-diphossugar_trans"/>
</dbReference>
<dbReference type="OrthoDB" id="5672604at2"/>
<dbReference type="InterPro" id="IPR002495">
    <property type="entry name" value="Glyco_trans_8"/>
</dbReference>
<dbReference type="EMBL" id="VJXX01000001">
    <property type="protein sequence ID" value="MPY09213.1"/>
    <property type="molecule type" value="Genomic_DNA"/>
</dbReference>
<accession>A0A7X1NLZ6</accession>
<dbReference type="CDD" id="cd02537">
    <property type="entry name" value="GT8_Glycogenin"/>
    <property type="match status" value="1"/>
</dbReference>
<organism evidence="1 2">
    <name type="scientific">Arthrobacter bussei</name>
    <dbReference type="NCBI Taxonomy" id="2594179"/>
    <lineage>
        <taxon>Bacteria</taxon>
        <taxon>Bacillati</taxon>
        <taxon>Actinomycetota</taxon>
        <taxon>Actinomycetes</taxon>
        <taxon>Micrococcales</taxon>
        <taxon>Micrococcaceae</taxon>
        <taxon>Arthrobacter</taxon>
    </lineage>
</organism>
<gene>
    <name evidence="1" type="ORF">FNH21_00440</name>
</gene>
<dbReference type="SUPFAM" id="SSF53448">
    <property type="entry name" value="Nucleotide-diphospho-sugar transferases"/>
    <property type="match status" value="1"/>
</dbReference>
<dbReference type="RefSeq" id="WP_152811530.1">
    <property type="nucleotide sequence ID" value="NZ_VJXX01000001.1"/>
</dbReference>
<keyword evidence="1" id="KW-0808">Transferase</keyword>
<dbReference type="Proteomes" id="UP000326464">
    <property type="component" value="Unassembled WGS sequence"/>
</dbReference>
<keyword evidence="2" id="KW-1185">Reference proteome</keyword>
<dbReference type="GO" id="GO:0016757">
    <property type="term" value="F:glycosyltransferase activity"/>
    <property type="evidence" value="ECO:0007669"/>
    <property type="project" value="InterPro"/>
</dbReference>
<dbReference type="Gene3D" id="3.90.550.10">
    <property type="entry name" value="Spore Coat Polysaccharide Biosynthesis Protein SpsA, Chain A"/>
    <property type="match status" value="1"/>
</dbReference>
<evidence type="ECO:0000313" key="2">
    <source>
        <dbReference type="Proteomes" id="UP000326464"/>
    </source>
</evidence>
<proteinExistence type="predicted"/>
<sequence>MNAWVTLLTQPDYLIGVRTLRASLEASGSTAPLVVMVTEGIDGQARRLLQNDGCLLRDVAPLRPAGGSADSYANARFAEVWTKLAVWGLTEFERVVFLDADMLVTRTMDELFSLDLVDGAIAACHACRCNPNRIASYPPSWTPETCFYTHCRGGDHVTEPDATDNYLNGGFLVLSPDEAVLDDMVGRLAAVEDLSRYPFAEQDFLNEYYRDRWQPLPYVYNALKTLPHQHPSVWDPAAVKNIHYIIDKPWATPLDPSDRYFAVNRLWWATADRLVDRMSGLAAG</sequence>
<comment type="caution">
    <text evidence="1">The sequence shown here is derived from an EMBL/GenBank/DDBJ whole genome shotgun (WGS) entry which is preliminary data.</text>
</comment>